<keyword evidence="1" id="KW-0732">Signal</keyword>
<evidence type="ECO:0000256" key="1">
    <source>
        <dbReference type="SAM" id="SignalP"/>
    </source>
</evidence>
<dbReference type="Pfam" id="PF01547">
    <property type="entry name" value="SBP_bac_1"/>
    <property type="match status" value="1"/>
</dbReference>
<dbReference type="EMBL" id="JABFTT010000007">
    <property type="protein sequence ID" value="MCE8020631.1"/>
    <property type="molecule type" value="Genomic_DNA"/>
</dbReference>
<feature type="chain" id="PRO_5046155293" evidence="1">
    <location>
        <begin position="22"/>
        <end position="376"/>
    </location>
</feature>
<dbReference type="SUPFAM" id="SSF53850">
    <property type="entry name" value="Periplasmic binding protein-like II"/>
    <property type="match status" value="1"/>
</dbReference>
<dbReference type="Gene3D" id="3.40.190.10">
    <property type="entry name" value="Periplasmic binding protein-like II"/>
    <property type="match status" value="1"/>
</dbReference>
<feature type="signal peptide" evidence="1">
    <location>
        <begin position="1"/>
        <end position="21"/>
    </location>
</feature>
<comment type="caution">
    <text evidence="2">The sequence shown here is derived from an EMBL/GenBank/DDBJ whole genome shotgun (WGS) entry which is preliminary data.</text>
</comment>
<dbReference type="Proteomes" id="UP001320122">
    <property type="component" value="Unassembled WGS sequence"/>
</dbReference>
<dbReference type="PANTHER" id="PTHR42779">
    <property type="entry name" value="PROTEIN YNJB"/>
    <property type="match status" value="1"/>
</dbReference>
<sequence>MKRLALAITLAPALAAGHVLAQTLNVNTAGDVNMVEYINDYLGPKFEALHPGVTVRALGTGPGDAGSQAIYEKLAAQRDAETWDVDVAVLHQRMTGQMVREGLLAPYRDEIATGDLVSAENAEVALGADVSGYVMPMFQSQVAIAYNPSLVATPPQSYAELAEWVSEHPDQFGYNGITGGMAGVGFVFGWLYAFTDMAEEMRNGPWREDAPQEWQDALAALREFNRHVTLTPGNAGTLDAMNRGEIAMGPVWMDMFHAWIDDGRLNPDFELLILEPGMPGQPMYYTLPARAAEPELARAFIELATSPEVQAEGIVGMFSWFPGIDAEHVRAELDAETWERFYADVAPEILAERGVSMPQADYFNAILEAYELHVAN</sequence>
<accession>A0ABS9AG11</accession>
<reference evidence="2 3" key="1">
    <citation type="journal article" date="2021" name="Front. Microbiol.">
        <title>Aerobic Denitrification and Heterotrophic Sulfur Oxidation in the Genus Halomonas Revealed by Six Novel Species Characterizations and Genome-Based Analysis.</title>
        <authorList>
            <person name="Wang L."/>
            <person name="Shao Z."/>
        </authorList>
    </citation>
    <scope>NUCLEOTIDE SEQUENCE [LARGE SCALE GENOMIC DNA]</scope>
    <source>
        <strain evidence="2 3">MCCC 1A11036</strain>
    </source>
</reference>
<gene>
    <name evidence="2" type="ORF">HOP51_11010</name>
</gene>
<proteinExistence type="predicted"/>
<protein>
    <submittedName>
        <fullName evidence="2">Extracellular solute-binding protein</fullName>
    </submittedName>
</protein>
<evidence type="ECO:0000313" key="3">
    <source>
        <dbReference type="Proteomes" id="UP001320122"/>
    </source>
</evidence>
<name>A0ABS9AG11_9GAMM</name>
<evidence type="ECO:0000313" key="2">
    <source>
        <dbReference type="EMBL" id="MCE8020631.1"/>
    </source>
</evidence>
<organism evidence="2 3">
    <name type="scientific">Billgrantia zhangzhouensis</name>
    <dbReference type="NCBI Taxonomy" id="2733481"/>
    <lineage>
        <taxon>Bacteria</taxon>
        <taxon>Pseudomonadati</taxon>
        <taxon>Pseudomonadota</taxon>
        <taxon>Gammaproteobacteria</taxon>
        <taxon>Oceanospirillales</taxon>
        <taxon>Halomonadaceae</taxon>
        <taxon>Billgrantia</taxon>
    </lineage>
</organism>
<dbReference type="InterPro" id="IPR006059">
    <property type="entry name" value="SBP"/>
</dbReference>
<dbReference type="PANTHER" id="PTHR42779:SF1">
    <property type="entry name" value="PROTEIN YNJB"/>
    <property type="match status" value="1"/>
</dbReference>
<dbReference type="RefSeq" id="WP_234273962.1">
    <property type="nucleotide sequence ID" value="NZ_JABFTT010000007.1"/>
</dbReference>
<keyword evidence="3" id="KW-1185">Reference proteome</keyword>